<dbReference type="SUPFAM" id="SSF53850">
    <property type="entry name" value="Periplasmic binding protein-like II"/>
    <property type="match status" value="1"/>
</dbReference>
<dbReference type="OrthoDB" id="2521613at2"/>
<dbReference type="PANTHER" id="PTHR43065">
    <property type="entry name" value="SENSOR HISTIDINE KINASE"/>
    <property type="match status" value="1"/>
</dbReference>
<dbReference type="RefSeq" id="WP_106730761.1">
    <property type="nucleotide sequence ID" value="NZ_PXYG01000008.1"/>
</dbReference>
<dbReference type="Gene3D" id="3.40.190.10">
    <property type="entry name" value="Periplasmic binding protein-like II"/>
    <property type="match status" value="2"/>
</dbReference>
<dbReference type="SMART" id="SM00062">
    <property type="entry name" value="PBPb"/>
    <property type="match status" value="1"/>
</dbReference>
<dbReference type="SMART" id="SM00387">
    <property type="entry name" value="HATPase_c"/>
    <property type="match status" value="1"/>
</dbReference>
<evidence type="ECO:0000256" key="4">
    <source>
        <dbReference type="SAM" id="Phobius"/>
    </source>
</evidence>
<evidence type="ECO:0000259" key="5">
    <source>
        <dbReference type="PROSITE" id="PS50109"/>
    </source>
</evidence>
<keyword evidence="6" id="KW-0418">Kinase</keyword>
<dbReference type="CDD" id="cd13704">
    <property type="entry name" value="PBP2_HisK"/>
    <property type="match status" value="1"/>
</dbReference>
<proteinExistence type="predicted"/>
<dbReference type="SUPFAM" id="SSF47384">
    <property type="entry name" value="Homodimeric domain of signal transducing histidine kinase"/>
    <property type="match status" value="1"/>
</dbReference>
<keyword evidence="7" id="KW-1185">Reference proteome</keyword>
<keyword evidence="3" id="KW-0597">Phosphoprotein</keyword>
<feature type="domain" description="Histidine kinase" evidence="5">
    <location>
        <begin position="329"/>
        <end position="567"/>
    </location>
</feature>
<keyword evidence="4" id="KW-0812">Transmembrane</keyword>
<dbReference type="AlphaFoldDB" id="A0A2P7R0S8"/>
<keyword evidence="4" id="KW-1133">Transmembrane helix</keyword>
<dbReference type="SUPFAM" id="SSF55874">
    <property type="entry name" value="ATPase domain of HSP90 chaperone/DNA topoisomerase II/histidine kinase"/>
    <property type="match status" value="1"/>
</dbReference>
<accession>A0A2P7R0S8</accession>
<comment type="caution">
    <text evidence="6">The sequence shown here is derived from an EMBL/GenBank/DDBJ whole genome shotgun (WGS) entry which is preliminary data.</text>
</comment>
<dbReference type="EC" id="2.7.13.3" evidence="2"/>
<dbReference type="Pfam" id="PF00497">
    <property type="entry name" value="SBP_bac_3"/>
    <property type="match status" value="1"/>
</dbReference>
<dbReference type="Proteomes" id="UP000240243">
    <property type="component" value="Unassembled WGS sequence"/>
</dbReference>
<dbReference type="Pfam" id="PF02518">
    <property type="entry name" value="HATPase_c"/>
    <property type="match status" value="1"/>
</dbReference>
<evidence type="ECO:0000256" key="1">
    <source>
        <dbReference type="ARBA" id="ARBA00000085"/>
    </source>
</evidence>
<dbReference type="Gene3D" id="1.10.287.130">
    <property type="match status" value="1"/>
</dbReference>
<feature type="transmembrane region" description="Helical" evidence="4">
    <location>
        <begin position="271"/>
        <end position="293"/>
    </location>
</feature>
<dbReference type="EMBL" id="PXYG01000008">
    <property type="protein sequence ID" value="PSJ43806.1"/>
    <property type="molecule type" value="Genomic_DNA"/>
</dbReference>
<gene>
    <name evidence="6" type="ORF">C7H85_16310</name>
</gene>
<name>A0A2P7R0S8_9GAMM</name>
<evidence type="ECO:0000313" key="7">
    <source>
        <dbReference type="Proteomes" id="UP000240243"/>
    </source>
</evidence>
<comment type="catalytic activity">
    <reaction evidence="1">
        <text>ATP + protein L-histidine = ADP + protein N-phospho-L-histidine.</text>
        <dbReference type="EC" id="2.7.13.3"/>
    </reaction>
</comment>
<dbReference type="PROSITE" id="PS50109">
    <property type="entry name" value="HIS_KIN"/>
    <property type="match status" value="1"/>
</dbReference>
<dbReference type="InterPro" id="IPR003661">
    <property type="entry name" value="HisK_dim/P_dom"/>
</dbReference>
<sequence length="574" mass="63431">MNETGLEQGQKTRGSRLRPASPWAALLWLVLAWPAAAQDDIIRVGGDLNYPPYEFINERGEPDGYNTELTLAIAEVMGMQVELELGHWQQVRRRLLDGELDVLQGAVFSPERTRQFAFSPPHALINHSLFARRGEAAEVTLAELAGREVIVQRDSIMHEQLSQLAPDALAVPVDTHSDALRLLASGRHDFALVANLPGLYLGRELELSNLEPVGHPFPPHRYGYMVTKGNEALLARFSEGLAILKNTGRQQALYDKWLGPLESPGLPWKKIGLAAALVSLLLLLGLAAIMIWNRTLRREVDRRSRALERQQQQLLQADKMASLGILVSGVAHEINNPSGLLLLNLPVLKETYLDAEEILEAHYHRHGDFYLGGLPYSRMRDEIPAMLEDMLTSADRIRRIVDDLRDFARQGPGELNETVDLNAVVATAIRLVDTSIRQASHHFEVSYGEGLPPFRGNGQRIEQVVINLIVNACQALTNPEQGITVSTRYLAGAHELGLEVRDQGRGIAPEHLSRLRDPFFTTKREQGGIGLGLAVSTGIVQEHGGRLEYDSTPGQGTTATLTLPALKGNQSDHQ</sequence>
<dbReference type="Gene3D" id="3.30.565.10">
    <property type="entry name" value="Histidine kinase-like ATPase, C-terminal domain"/>
    <property type="match status" value="1"/>
</dbReference>
<dbReference type="InterPro" id="IPR036890">
    <property type="entry name" value="HATPase_C_sf"/>
</dbReference>
<dbReference type="SMART" id="SM00388">
    <property type="entry name" value="HisKA"/>
    <property type="match status" value="1"/>
</dbReference>
<reference evidence="6 7" key="1">
    <citation type="submission" date="2018-03" db="EMBL/GenBank/DDBJ databases">
        <title>The draft genome of Zobellella sp. 59N8.</title>
        <authorList>
            <person name="Liu L."/>
            <person name="Li L."/>
            <person name="Zhang X."/>
            <person name="Liang L."/>
            <person name="Wang T."/>
        </authorList>
    </citation>
    <scope>NUCLEOTIDE SEQUENCE [LARGE SCALE GENOMIC DNA]</scope>
    <source>
        <strain evidence="6 7">59N8</strain>
    </source>
</reference>
<dbReference type="InterPro" id="IPR004358">
    <property type="entry name" value="Sig_transdc_His_kin-like_C"/>
</dbReference>
<protein>
    <recommendedName>
        <fullName evidence="2">histidine kinase</fullName>
        <ecNumber evidence="2">2.7.13.3</ecNumber>
    </recommendedName>
</protein>
<dbReference type="PANTHER" id="PTHR43065:SF42">
    <property type="entry name" value="TWO-COMPONENT SENSOR PPRA"/>
    <property type="match status" value="1"/>
</dbReference>
<keyword evidence="6" id="KW-0808">Transferase</keyword>
<dbReference type="InterPro" id="IPR005467">
    <property type="entry name" value="His_kinase_dom"/>
</dbReference>
<evidence type="ECO:0000256" key="2">
    <source>
        <dbReference type="ARBA" id="ARBA00012438"/>
    </source>
</evidence>
<organism evidence="6 7">
    <name type="scientific">Zobellella endophytica</name>
    <dbReference type="NCBI Taxonomy" id="2116700"/>
    <lineage>
        <taxon>Bacteria</taxon>
        <taxon>Pseudomonadati</taxon>
        <taxon>Pseudomonadota</taxon>
        <taxon>Gammaproteobacteria</taxon>
        <taxon>Aeromonadales</taxon>
        <taxon>Aeromonadaceae</taxon>
        <taxon>Zobellella</taxon>
    </lineage>
</organism>
<keyword evidence="4" id="KW-0472">Membrane</keyword>
<dbReference type="PRINTS" id="PR00344">
    <property type="entry name" value="BCTRLSENSOR"/>
</dbReference>
<dbReference type="InterPro" id="IPR001638">
    <property type="entry name" value="Solute-binding_3/MltF_N"/>
</dbReference>
<dbReference type="InterPro" id="IPR036097">
    <property type="entry name" value="HisK_dim/P_sf"/>
</dbReference>
<dbReference type="InterPro" id="IPR003594">
    <property type="entry name" value="HATPase_dom"/>
</dbReference>
<dbReference type="GO" id="GO:0000155">
    <property type="term" value="F:phosphorelay sensor kinase activity"/>
    <property type="evidence" value="ECO:0007669"/>
    <property type="project" value="InterPro"/>
</dbReference>
<evidence type="ECO:0000313" key="6">
    <source>
        <dbReference type="EMBL" id="PSJ43806.1"/>
    </source>
</evidence>
<evidence type="ECO:0000256" key="3">
    <source>
        <dbReference type="ARBA" id="ARBA00022553"/>
    </source>
</evidence>